<dbReference type="Gene3D" id="1.20.1250.20">
    <property type="entry name" value="MFS general substrate transporter like domains"/>
    <property type="match status" value="1"/>
</dbReference>
<dbReference type="Gene3D" id="1.20.1720.10">
    <property type="entry name" value="Multidrug resistance protein D"/>
    <property type="match status" value="1"/>
</dbReference>
<organism evidence="11 12">
    <name type="scientific">Streptomyces phaeolivaceus</name>
    <dbReference type="NCBI Taxonomy" id="2653200"/>
    <lineage>
        <taxon>Bacteria</taxon>
        <taxon>Bacillati</taxon>
        <taxon>Actinomycetota</taxon>
        <taxon>Actinomycetes</taxon>
        <taxon>Kitasatosporales</taxon>
        <taxon>Streptomycetaceae</taxon>
        <taxon>Streptomyces</taxon>
    </lineage>
</organism>
<dbReference type="GO" id="GO:0005886">
    <property type="term" value="C:plasma membrane"/>
    <property type="evidence" value="ECO:0007669"/>
    <property type="project" value="UniProtKB-SubCell"/>
</dbReference>
<feature type="transmembrane region" description="Helical" evidence="9">
    <location>
        <begin position="343"/>
        <end position="362"/>
    </location>
</feature>
<feature type="transmembrane region" description="Helical" evidence="9">
    <location>
        <begin position="115"/>
        <end position="136"/>
    </location>
</feature>
<keyword evidence="2" id="KW-0813">Transport</keyword>
<gene>
    <name evidence="11" type="ORF">F9278_34965</name>
</gene>
<evidence type="ECO:0000256" key="7">
    <source>
        <dbReference type="ARBA" id="ARBA00023251"/>
    </source>
</evidence>
<evidence type="ECO:0000256" key="6">
    <source>
        <dbReference type="ARBA" id="ARBA00023136"/>
    </source>
</evidence>
<feature type="transmembrane region" description="Helical" evidence="9">
    <location>
        <begin position="240"/>
        <end position="257"/>
    </location>
</feature>
<feature type="transmembrane region" description="Helical" evidence="9">
    <location>
        <begin position="59"/>
        <end position="79"/>
    </location>
</feature>
<dbReference type="PANTHER" id="PTHR42718">
    <property type="entry name" value="MAJOR FACILITATOR SUPERFAMILY MULTIDRUG TRANSPORTER MFSC"/>
    <property type="match status" value="1"/>
</dbReference>
<dbReference type="CDD" id="cd17321">
    <property type="entry name" value="MFS_MMR_MDR_like"/>
    <property type="match status" value="1"/>
</dbReference>
<name>A0A5P8KCJ7_9ACTN</name>
<comment type="subcellular location">
    <subcellularLocation>
        <location evidence="1">Cell membrane</location>
        <topology evidence="1">Multi-pass membrane protein</topology>
    </subcellularLocation>
</comment>
<keyword evidence="12" id="KW-1185">Reference proteome</keyword>
<feature type="transmembrane region" description="Helical" evidence="9">
    <location>
        <begin position="148"/>
        <end position="170"/>
    </location>
</feature>
<dbReference type="GO" id="GO:0022857">
    <property type="term" value="F:transmembrane transporter activity"/>
    <property type="evidence" value="ECO:0007669"/>
    <property type="project" value="InterPro"/>
</dbReference>
<dbReference type="AlphaFoldDB" id="A0A5P8KCJ7"/>
<keyword evidence="7" id="KW-0046">Antibiotic resistance</keyword>
<feature type="transmembrane region" description="Helical" evidence="9">
    <location>
        <begin position="278"/>
        <end position="299"/>
    </location>
</feature>
<keyword evidence="5 9" id="KW-1133">Transmembrane helix</keyword>
<dbReference type="PANTHER" id="PTHR42718:SF47">
    <property type="entry name" value="METHYL VIOLOGEN RESISTANCE PROTEIN SMVA"/>
    <property type="match status" value="1"/>
</dbReference>
<dbReference type="RefSeq" id="WP_152171867.1">
    <property type="nucleotide sequence ID" value="NZ_CP045096.1"/>
</dbReference>
<dbReference type="InterPro" id="IPR020846">
    <property type="entry name" value="MFS_dom"/>
</dbReference>
<keyword evidence="3" id="KW-1003">Cell membrane</keyword>
<evidence type="ECO:0000259" key="10">
    <source>
        <dbReference type="PROSITE" id="PS50850"/>
    </source>
</evidence>
<protein>
    <submittedName>
        <fullName evidence="11">MFS transporter</fullName>
    </submittedName>
</protein>
<proteinExistence type="predicted"/>
<dbReference type="InterPro" id="IPR036259">
    <property type="entry name" value="MFS_trans_sf"/>
</dbReference>
<evidence type="ECO:0000256" key="1">
    <source>
        <dbReference type="ARBA" id="ARBA00004651"/>
    </source>
</evidence>
<dbReference type="GO" id="GO:0046677">
    <property type="term" value="P:response to antibiotic"/>
    <property type="evidence" value="ECO:0007669"/>
    <property type="project" value="UniProtKB-KW"/>
</dbReference>
<evidence type="ECO:0000256" key="2">
    <source>
        <dbReference type="ARBA" id="ARBA00022448"/>
    </source>
</evidence>
<feature type="domain" description="Major facilitator superfamily (MFS) profile" evidence="10">
    <location>
        <begin position="25"/>
        <end position="510"/>
    </location>
</feature>
<dbReference type="InterPro" id="IPR011701">
    <property type="entry name" value="MFS"/>
</dbReference>
<feature type="region of interest" description="Disordered" evidence="8">
    <location>
        <begin position="507"/>
        <end position="539"/>
    </location>
</feature>
<evidence type="ECO:0000256" key="8">
    <source>
        <dbReference type="SAM" id="MobiDB-lite"/>
    </source>
</evidence>
<dbReference type="Pfam" id="PF07690">
    <property type="entry name" value="MFS_1"/>
    <property type="match status" value="1"/>
</dbReference>
<sequence length="539" mass="55336">MTTNPTSPPAPDTPRGPAGRREWTALGVLMLPLLLVSMDVSVLYFAVPALSADLEPSGTQLLWIFDIYAFVLAGLLMTMGSLGDRVGRRRLLLIGAAAFGAASLVAAYANSAETLIAARAVLGVGGATLMPSTMALTRTMFTDPGRRAKAIGIWSGVMAGGVALGSVLSGVLVEHFWWGSVFLVNLPAMALLLLLGPLLLPESRNPAPGRFDLLSVPLSMAAVLPVIYGLKEIPSEGWNVRYVLSVTVGLLFAALFVHRQRTAASPLVSPALFRGHGFTPALVLNLVAAFGMLGSVYFTTQYLQSVLGKSSLEAALWGLLPSVLVGVAAPVTTLLVRRGANRAHVVSGGFATAACGYALLALAGTDSLWLVLAGAGILAAGIVAVFAQMTDLALGATPVERAGSASSLLETGQEFGGALGMATLGSIGTALYHREIPATAPAPARETLGGALAVADQLPGPAAESLRTAARAAFTTGMQGAATAGAVVLLTAAVLTVGALRGVRVREPAHEQPAHEQPTCDQPARDQPSHDQPAATTPS</sequence>
<dbReference type="Proteomes" id="UP000327294">
    <property type="component" value="Chromosome"/>
</dbReference>
<feature type="transmembrane region" description="Helical" evidence="9">
    <location>
        <begin position="211"/>
        <end position="228"/>
    </location>
</feature>
<feature type="transmembrane region" description="Helical" evidence="9">
    <location>
        <begin position="314"/>
        <end position="336"/>
    </location>
</feature>
<dbReference type="KEGG" id="sphv:F9278_34965"/>
<reference evidence="11 12" key="1">
    <citation type="submission" date="2019-10" db="EMBL/GenBank/DDBJ databases">
        <title>Streptomyces sp. strain GY16 isolated from leaves of Broussonetia papyrifera.</title>
        <authorList>
            <person name="Mo P."/>
        </authorList>
    </citation>
    <scope>NUCLEOTIDE SEQUENCE [LARGE SCALE GENOMIC DNA]</scope>
    <source>
        <strain evidence="11 12">GY16</strain>
    </source>
</reference>
<dbReference type="PROSITE" id="PS50850">
    <property type="entry name" value="MFS"/>
    <property type="match status" value="1"/>
</dbReference>
<dbReference type="EMBL" id="CP045096">
    <property type="protein sequence ID" value="QFR00519.1"/>
    <property type="molecule type" value="Genomic_DNA"/>
</dbReference>
<evidence type="ECO:0000256" key="5">
    <source>
        <dbReference type="ARBA" id="ARBA00022989"/>
    </source>
</evidence>
<feature type="transmembrane region" description="Helical" evidence="9">
    <location>
        <begin position="368"/>
        <end position="387"/>
    </location>
</feature>
<evidence type="ECO:0000313" key="11">
    <source>
        <dbReference type="EMBL" id="QFR00519.1"/>
    </source>
</evidence>
<feature type="transmembrane region" description="Helical" evidence="9">
    <location>
        <begin position="23"/>
        <end position="47"/>
    </location>
</feature>
<keyword evidence="6 9" id="KW-0472">Membrane</keyword>
<keyword evidence="4 9" id="KW-0812">Transmembrane</keyword>
<accession>A0A5P8KCJ7</accession>
<evidence type="ECO:0000256" key="4">
    <source>
        <dbReference type="ARBA" id="ARBA00022692"/>
    </source>
</evidence>
<feature type="transmembrane region" description="Helical" evidence="9">
    <location>
        <begin position="176"/>
        <end position="199"/>
    </location>
</feature>
<evidence type="ECO:0000256" key="3">
    <source>
        <dbReference type="ARBA" id="ARBA00022475"/>
    </source>
</evidence>
<evidence type="ECO:0000256" key="9">
    <source>
        <dbReference type="SAM" id="Phobius"/>
    </source>
</evidence>
<evidence type="ECO:0000313" key="12">
    <source>
        <dbReference type="Proteomes" id="UP000327294"/>
    </source>
</evidence>
<dbReference type="SUPFAM" id="SSF103473">
    <property type="entry name" value="MFS general substrate transporter"/>
    <property type="match status" value="1"/>
</dbReference>
<feature type="transmembrane region" description="Helical" evidence="9">
    <location>
        <begin position="91"/>
        <end position="109"/>
    </location>
</feature>